<comment type="caution">
    <text evidence="1">The sequence shown here is derived from an EMBL/GenBank/DDBJ whole genome shotgun (WGS) entry which is preliminary data.</text>
</comment>
<reference evidence="3" key="2">
    <citation type="journal article" date="2017" name="Nat. Microbiol.">
        <title>Global analysis of biosynthetic gene clusters reveals vast potential of secondary metabolite production in Penicillium species.</title>
        <authorList>
            <person name="Nielsen J.C."/>
            <person name="Grijseels S."/>
            <person name="Prigent S."/>
            <person name="Ji B."/>
            <person name="Dainat J."/>
            <person name="Nielsen K.F."/>
            <person name="Frisvad J.C."/>
            <person name="Workman M."/>
            <person name="Nielsen J."/>
        </authorList>
    </citation>
    <scope>NUCLEOTIDE SEQUENCE [LARGE SCALE GENOMIC DNA]</scope>
    <source>
        <strain evidence="3">IBT 31811</strain>
    </source>
</reference>
<gene>
    <name evidence="2" type="ORF">PENANT_c069G08618</name>
    <name evidence="1" type="ORF">PENANT_c309G01385</name>
</gene>
<protein>
    <submittedName>
        <fullName evidence="1">Uncharacterized protein</fullName>
    </submittedName>
</protein>
<dbReference type="Proteomes" id="UP000191672">
    <property type="component" value="Unassembled WGS sequence"/>
</dbReference>
<proteinExistence type="predicted"/>
<dbReference type="EMBL" id="MDYN01000069">
    <property type="protein sequence ID" value="OQD78963.1"/>
    <property type="molecule type" value="Genomic_DNA"/>
</dbReference>
<accession>A0A1V6NUW4</accession>
<reference evidence="1" key="1">
    <citation type="submission" date="2016-08" db="EMBL/GenBank/DDBJ databases">
        <title>Uncovering the secondary metabolism of Penicillium species provides insights into the evolution of 6-MSA pathways.</title>
        <authorList>
            <person name="Nielsen J.C."/>
            <person name="Nielsen J."/>
        </authorList>
    </citation>
    <scope>NUCLEOTIDE SEQUENCE [LARGE SCALE GENOMIC DNA]</scope>
    <source>
        <strain evidence="1">IBT 31811</strain>
    </source>
</reference>
<keyword evidence="3" id="KW-1185">Reference proteome</keyword>
<evidence type="ECO:0000313" key="2">
    <source>
        <dbReference type="EMBL" id="OQD78963.1"/>
    </source>
</evidence>
<name>A0A1V6NUW4_9EURO</name>
<sequence length="46" mass="5041">MAGVAIVLQSVAFSKNNMITLYRHSDHLGFMLQLASKSAAGQHPWL</sequence>
<dbReference type="EMBL" id="MDYN01000309">
    <property type="protein sequence ID" value="OQD68494.1"/>
    <property type="molecule type" value="Genomic_DNA"/>
</dbReference>
<organism evidence="1 3">
    <name type="scientific">Penicillium antarcticum</name>
    <dbReference type="NCBI Taxonomy" id="416450"/>
    <lineage>
        <taxon>Eukaryota</taxon>
        <taxon>Fungi</taxon>
        <taxon>Dikarya</taxon>
        <taxon>Ascomycota</taxon>
        <taxon>Pezizomycotina</taxon>
        <taxon>Eurotiomycetes</taxon>
        <taxon>Eurotiomycetidae</taxon>
        <taxon>Eurotiales</taxon>
        <taxon>Aspergillaceae</taxon>
        <taxon>Penicillium</taxon>
    </lineage>
</organism>
<evidence type="ECO:0000313" key="3">
    <source>
        <dbReference type="Proteomes" id="UP000191672"/>
    </source>
</evidence>
<evidence type="ECO:0000313" key="1">
    <source>
        <dbReference type="EMBL" id="OQD68494.1"/>
    </source>
</evidence>
<dbReference type="AlphaFoldDB" id="A0A1V6NUW4"/>